<name>A0A4R1QY41_9FIRM</name>
<dbReference type="PANTHER" id="PTHR43778:SF2">
    <property type="entry name" value="PYRUVATE CARBOXYLASE, MITOCHONDRIAL"/>
    <property type="match status" value="1"/>
</dbReference>
<dbReference type="EMBL" id="SLUO01000008">
    <property type="protein sequence ID" value="TCL57584.1"/>
    <property type="molecule type" value="Genomic_DNA"/>
</dbReference>
<dbReference type="Gene3D" id="3.20.20.70">
    <property type="entry name" value="Aldolase class I"/>
    <property type="match status" value="1"/>
</dbReference>
<accession>A0A4R1QY41</accession>
<dbReference type="OrthoDB" id="9807469at2"/>
<dbReference type="SUPFAM" id="SSF89000">
    <property type="entry name" value="post-HMGL domain-like"/>
    <property type="match status" value="1"/>
</dbReference>
<sequence length="502" mass="56730">MELKITETVLRDANQSLIATRMTRNQFEDILPEMDQAGYYSVECWGGAVFDSCIRYLREDPWERLKYIRKKMPNTKLQMLLRGQSLLGYRHYSDDVVRKFVYNSIEKGIDIIRIFDAMNDIRNIEVAVNETIKNGAHASCTICYTVSPVHSIDNYILLARQMENMGADSVCIKDMSGILLPSVAFELIKELKSCIRVPIVLHSHCSTGYAYMTYLKAIEAGVDIVDTAVSSFSGGTSQPATEVICRTATESGRKVSIDIDRVQLINEHFERVMESEIKAGTLLPQTLMTHPRTIKNQIPGGMYSNLLSQLRIQNAEERISEVEDEVIRIRKDLGYPPLVTPISQMIGTQATINVLLGERYKQVIDEVKSYFRGEYGIPPGKVNQDLMYKLANTTGFSSKRLSVTIPPAYEAVKERCKMSEISRSDILTSIMFPALASDFFKDRDNKYFYSICEMQKDDDLIGDDILDKTDGKIMAIILSIIAYKTRSSVEALTINALNEVGR</sequence>
<reference evidence="3 4" key="1">
    <citation type="submission" date="2019-03" db="EMBL/GenBank/DDBJ databases">
        <title>Genomic Encyclopedia of Type Strains, Phase IV (KMG-IV): sequencing the most valuable type-strain genomes for metagenomic binning, comparative biology and taxonomic classification.</title>
        <authorList>
            <person name="Goeker M."/>
        </authorList>
    </citation>
    <scope>NUCLEOTIDE SEQUENCE [LARGE SCALE GENOMIC DNA]</scope>
    <source>
        <strain evidence="3 4">DSM 100556</strain>
    </source>
</reference>
<evidence type="ECO:0000313" key="4">
    <source>
        <dbReference type="Proteomes" id="UP000295718"/>
    </source>
</evidence>
<dbReference type="PANTHER" id="PTHR43778">
    <property type="entry name" value="PYRUVATE CARBOXYLASE"/>
    <property type="match status" value="1"/>
</dbReference>
<evidence type="ECO:0000256" key="1">
    <source>
        <dbReference type="SAM" id="Coils"/>
    </source>
</evidence>
<dbReference type="SUPFAM" id="SSF51569">
    <property type="entry name" value="Aldolase"/>
    <property type="match status" value="1"/>
</dbReference>
<dbReference type="GO" id="GO:0005737">
    <property type="term" value="C:cytoplasm"/>
    <property type="evidence" value="ECO:0007669"/>
    <property type="project" value="TreeGrafter"/>
</dbReference>
<dbReference type="PROSITE" id="PS50991">
    <property type="entry name" value="PYR_CT"/>
    <property type="match status" value="1"/>
</dbReference>
<dbReference type="Pfam" id="PF00682">
    <property type="entry name" value="HMGL-like"/>
    <property type="match status" value="1"/>
</dbReference>
<comment type="caution">
    <text evidence="3">The sequence shown here is derived from an EMBL/GenBank/DDBJ whole genome shotgun (WGS) entry which is preliminary data.</text>
</comment>
<dbReference type="GO" id="GO:0006094">
    <property type="term" value="P:gluconeogenesis"/>
    <property type="evidence" value="ECO:0007669"/>
    <property type="project" value="TreeGrafter"/>
</dbReference>
<dbReference type="Pfam" id="PF02436">
    <property type="entry name" value="PYC_OADA"/>
    <property type="match status" value="1"/>
</dbReference>
<dbReference type="NCBIfam" id="NF006761">
    <property type="entry name" value="PRK09282.1"/>
    <property type="match status" value="1"/>
</dbReference>
<dbReference type="InterPro" id="IPR013785">
    <property type="entry name" value="Aldolase_TIM"/>
</dbReference>
<dbReference type="Proteomes" id="UP000295718">
    <property type="component" value="Unassembled WGS sequence"/>
</dbReference>
<dbReference type="STRING" id="1469948.GCA_000732725_02087"/>
<dbReference type="CDD" id="cd07937">
    <property type="entry name" value="DRE_TIM_PC_TC_5S"/>
    <property type="match status" value="1"/>
</dbReference>
<keyword evidence="4" id="KW-1185">Reference proteome</keyword>
<proteinExistence type="predicted"/>
<dbReference type="InterPro" id="IPR055268">
    <property type="entry name" value="PCB-like"/>
</dbReference>
<feature type="domain" description="Pyruvate carboxyltransferase" evidence="2">
    <location>
        <begin position="3"/>
        <end position="263"/>
    </location>
</feature>
<feature type="coiled-coil region" evidence="1">
    <location>
        <begin position="305"/>
        <end position="332"/>
    </location>
</feature>
<evidence type="ECO:0000313" key="3">
    <source>
        <dbReference type="EMBL" id="TCL57584.1"/>
    </source>
</evidence>
<evidence type="ECO:0000259" key="2">
    <source>
        <dbReference type="PROSITE" id="PS50991"/>
    </source>
</evidence>
<dbReference type="RefSeq" id="WP_081905944.1">
    <property type="nucleotide sequence ID" value="NZ_JPNB01000001.1"/>
</dbReference>
<dbReference type="InterPro" id="IPR000891">
    <property type="entry name" value="PYR_CT"/>
</dbReference>
<dbReference type="GO" id="GO:0004736">
    <property type="term" value="F:pyruvate carboxylase activity"/>
    <property type="evidence" value="ECO:0007669"/>
    <property type="project" value="TreeGrafter"/>
</dbReference>
<dbReference type="InterPro" id="IPR003379">
    <property type="entry name" value="Carboxylase_cons_dom"/>
</dbReference>
<keyword evidence="1" id="KW-0175">Coiled coil</keyword>
<organism evidence="3 4">
    <name type="scientific">Kineothrix alysoides</name>
    <dbReference type="NCBI Taxonomy" id="1469948"/>
    <lineage>
        <taxon>Bacteria</taxon>
        <taxon>Bacillati</taxon>
        <taxon>Bacillota</taxon>
        <taxon>Clostridia</taxon>
        <taxon>Lachnospirales</taxon>
        <taxon>Lachnospiraceae</taxon>
        <taxon>Kineothrix</taxon>
    </lineage>
</organism>
<gene>
    <name evidence="3" type="ORF">EDD76_108119</name>
</gene>
<protein>
    <submittedName>
        <fullName evidence="3">Oxaloacetate decarboxylase alpha subunit</fullName>
    </submittedName>
</protein>
<dbReference type="AlphaFoldDB" id="A0A4R1QY41"/>